<dbReference type="Proteomes" id="UP000001542">
    <property type="component" value="Unassembled WGS sequence"/>
</dbReference>
<dbReference type="STRING" id="5722.A2GD64"/>
<keyword evidence="2" id="KW-1185">Reference proteome</keyword>
<organism evidence="1 2">
    <name type="scientific">Trichomonas vaginalis (strain ATCC PRA-98 / G3)</name>
    <dbReference type="NCBI Taxonomy" id="412133"/>
    <lineage>
        <taxon>Eukaryota</taxon>
        <taxon>Metamonada</taxon>
        <taxon>Parabasalia</taxon>
        <taxon>Trichomonadida</taxon>
        <taxon>Trichomonadidae</taxon>
        <taxon>Trichomonas</taxon>
    </lineage>
</organism>
<dbReference type="Pfam" id="PF13306">
    <property type="entry name" value="LRR_5"/>
    <property type="match status" value="3"/>
</dbReference>
<dbReference type="EMBL" id="DS115152">
    <property type="protein sequence ID" value="EAX84903.1"/>
    <property type="molecule type" value="Genomic_DNA"/>
</dbReference>
<proteinExistence type="predicted"/>
<accession>A2GD64</accession>
<dbReference type="PANTHER" id="PTHR45661">
    <property type="entry name" value="SURFACE ANTIGEN"/>
    <property type="match status" value="1"/>
</dbReference>
<dbReference type="AlphaFoldDB" id="A2GD64"/>
<reference evidence="1" key="2">
    <citation type="journal article" date="2007" name="Science">
        <title>Draft genome sequence of the sexually transmitted pathogen Trichomonas vaginalis.</title>
        <authorList>
            <person name="Carlton J.M."/>
            <person name="Hirt R.P."/>
            <person name="Silva J.C."/>
            <person name="Delcher A.L."/>
            <person name="Schatz M."/>
            <person name="Zhao Q."/>
            <person name="Wortman J.R."/>
            <person name="Bidwell S.L."/>
            <person name="Alsmark U.C.M."/>
            <person name="Besteiro S."/>
            <person name="Sicheritz-Ponten T."/>
            <person name="Noel C.J."/>
            <person name="Dacks J.B."/>
            <person name="Foster P.G."/>
            <person name="Simillion C."/>
            <person name="Van de Peer Y."/>
            <person name="Miranda-Saavedra D."/>
            <person name="Barton G.J."/>
            <person name="Westrop G.D."/>
            <person name="Mueller S."/>
            <person name="Dessi D."/>
            <person name="Fiori P.L."/>
            <person name="Ren Q."/>
            <person name="Paulsen I."/>
            <person name="Zhang H."/>
            <person name="Bastida-Corcuera F.D."/>
            <person name="Simoes-Barbosa A."/>
            <person name="Brown M.T."/>
            <person name="Hayes R.D."/>
            <person name="Mukherjee M."/>
            <person name="Okumura C.Y."/>
            <person name="Schneider R."/>
            <person name="Smith A.J."/>
            <person name="Vanacova S."/>
            <person name="Villalvazo M."/>
            <person name="Haas B.J."/>
            <person name="Pertea M."/>
            <person name="Feldblyum T.V."/>
            <person name="Utterback T.R."/>
            <person name="Shu C.L."/>
            <person name="Osoegawa K."/>
            <person name="de Jong P.J."/>
            <person name="Hrdy I."/>
            <person name="Horvathova L."/>
            <person name="Zubacova Z."/>
            <person name="Dolezal P."/>
            <person name="Malik S.B."/>
            <person name="Logsdon J.M. Jr."/>
            <person name="Henze K."/>
            <person name="Gupta A."/>
            <person name="Wang C.C."/>
            <person name="Dunne R.L."/>
            <person name="Upcroft J.A."/>
            <person name="Upcroft P."/>
            <person name="White O."/>
            <person name="Salzberg S.L."/>
            <person name="Tang P."/>
            <person name="Chiu C.-H."/>
            <person name="Lee Y.-S."/>
            <person name="Embley T.M."/>
            <person name="Coombs G.H."/>
            <person name="Mottram J.C."/>
            <person name="Tachezy J."/>
            <person name="Fraser-Liggett C.M."/>
            <person name="Johnson P.J."/>
        </authorList>
    </citation>
    <scope>NUCLEOTIDE SEQUENCE [LARGE SCALE GENOMIC DNA]</scope>
    <source>
        <strain evidence="1">G3</strain>
    </source>
</reference>
<dbReference type="InterPro" id="IPR026906">
    <property type="entry name" value="LRR_5"/>
</dbReference>
<reference evidence="1" key="1">
    <citation type="submission" date="2006-10" db="EMBL/GenBank/DDBJ databases">
        <authorList>
            <person name="Amadeo P."/>
            <person name="Zhao Q."/>
            <person name="Wortman J."/>
            <person name="Fraser-Liggett C."/>
            <person name="Carlton J."/>
        </authorList>
    </citation>
    <scope>NUCLEOTIDE SEQUENCE</scope>
    <source>
        <strain evidence="1">G3</strain>
    </source>
</reference>
<gene>
    <name evidence="1" type="ORF">TVAG_471830</name>
</gene>
<evidence type="ECO:0000313" key="1">
    <source>
        <dbReference type="EMBL" id="EAX84903.1"/>
    </source>
</evidence>
<dbReference type="SUPFAM" id="SSF52058">
    <property type="entry name" value="L domain-like"/>
    <property type="match status" value="1"/>
</dbReference>
<name>A2GD64_TRIV3</name>
<evidence type="ECO:0000313" key="2">
    <source>
        <dbReference type="Proteomes" id="UP000001542"/>
    </source>
</evidence>
<protein>
    <submittedName>
        <fullName evidence="1">Surface antigen Bsp, putative</fullName>
    </submittedName>
</protein>
<dbReference type="InParanoid" id="A2GD64"/>
<dbReference type="InterPro" id="IPR032675">
    <property type="entry name" value="LRR_dom_sf"/>
</dbReference>
<dbReference type="InterPro" id="IPR053139">
    <property type="entry name" value="Surface_bspA-like"/>
</dbReference>
<sequence>MPDYQHGHYSNGYTVLQSVETNTQSTSIHKNAKTISGSSASNYAFKDCANTIETVTFETDSLLSEIQEYAFYSCSKLREIDLRPCLYLTVISNYAFSSCSSLSSIQLSNSVLTLGDYVFDSSGLTKFTFTSSVTIIPKNCFSYCSRLTTIEIPIDSNITKIMKWILYRSSITTFNIPAKVNFVHHAFIEDSNVQFLSVSPQNQFYKMENLILIDKRNNYAHTCPPKITDEIIIPEGIVGTFSATFSTTMCPSVKLPSTLQLIGEYCFSRSKISNLEIPDSVTTIGKYAFVDCTQLTTVNLPNNIVNLSENALLTVD</sequence>
<dbReference type="VEuPathDB" id="TrichDB:TVAGG3_0808690"/>
<dbReference type="VEuPathDB" id="TrichDB:TVAG_048640"/>
<dbReference type="Gene3D" id="3.80.10.10">
    <property type="entry name" value="Ribonuclease Inhibitor"/>
    <property type="match status" value="2"/>
</dbReference>
<dbReference type="PANTHER" id="PTHR45661:SF3">
    <property type="entry name" value="IG-LIKE DOMAIN-CONTAINING PROTEIN"/>
    <property type="match status" value="1"/>
</dbReference>